<reference evidence="11" key="1">
    <citation type="submission" date="2025-08" db="UniProtKB">
        <authorList>
            <consortium name="RefSeq"/>
        </authorList>
    </citation>
    <scope>IDENTIFICATION</scope>
</reference>
<evidence type="ECO:0000256" key="6">
    <source>
        <dbReference type="ARBA" id="ARBA00023157"/>
    </source>
</evidence>
<evidence type="ECO:0000313" key="10">
    <source>
        <dbReference type="Proteomes" id="UP000189704"/>
    </source>
</evidence>
<keyword evidence="10" id="KW-1185">Reference proteome</keyword>
<dbReference type="InterPro" id="IPR036048">
    <property type="entry name" value="Interleukin_8-like_sf"/>
</dbReference>
<dbReference type="GO" id="GO:0006955">
    <property type="term" value="P:immune response"/>
    <property type="evidence" value="ECO:0007669"/>
    <property type="project" value="InterPro"/>
</dbReference>
<keyword evidence="6" id="KW-1015">Disulfide bond</keyword>
<comment type="subcellular location">
    <subcellularLocation>
        <location evidence="1 7">Secreted</location>
    </subcellularLocation>
</comment>
<feature type="domain" description="Chemokine interleukin-8-like" evidence="9">
    <location>
        <begin position="35"/>
        <end position="96"/>
    </location>
</feature>
<protein>
    <recommendedName>
        <fullName evidence="7">C-X-C motif chemokine</fullName>
    </recommendedName>
</protein>
<dbReference type="InterPro" id="IPR001089">
    <property type="entry name" value="Chemokine_CXC"/>
</dbReference>
<dbReference type="InterPro" id="IPR001811">
    <property type="entry name" value="Chemokine_IL8-like_dom"/>
</dbReference>
<feature type="chain" id="PRO_5010399803" description="C-X-C motif chemokine" evidence="7">
    <location>
        <begin position="30"/>
        <end position="133"/>
    </location>
</feature>
<dbReference type="GO" id="GO:0008009">
    <property type="term" value="F:chemokine activity"/>
    <property type="evidence" value="ECO:0007669"/>
    <property type="project" value="InterPro"/>
</dbReference>
<evidence type="ECO:0000259" key="9">
    <source>
        <dbReference type="SMART" id="SM00199"/>
    </source>
</evidence>
<dbReference type="InterPro" id="IPR018048">
    <property type="entry name" value="Chemokine_CXC_CS"/>
</dbReference>
<dbReference type="PRINTS" id="PR00437">
    <property type="entry name" value="SMALLCYTKCXC"/>
</dbReference>
<dbReference type="AlphaFoldDB" id="A0A1U7UPL0"/>
<evidence type="ECO:0000256" key="5">
    <source>
        <dbReference type="ARBA" id="ARBA00022729"/>
    </source>
</evidence>
<feature type="signal peptide" evidence="7">
    <location>
        <begin position="1"/>
        <end position="29"/>
    </location>
</feature>
<evidence type="ECO:0000256" key="1">
    <source>
        <dbReference type="ARBA" id="ARBA00004613"/>
    </source>
</evidence>
<evidence type="ECO:0000256" key="2">
    <source>
        <dbReference type="ARBA" id="ARBA00010665"/>
    </source>
</evidence>
<proteinExistence type="inferred from homology"/>
<evidence type="ECO:0000256" key="8">
    <source>
        <dbReference type="SAM" id="MobiDB-lite"/>
    </source>
</evidence>
<feature type="region of interest" description="Disordered" evidence="8">
    <location>
        <begin position="96"/>
        <end position="133"/>
    </location>
</feature>
<dbReference type="PANTHER" id="PTHR12015:SF210">
    <property type="entry name" value="C-X-C MOTIF CHEMOKINE 9"/>
    <property type="match status" value="1"/>
</dbReference>
<keyword evidence="5 7" id="KW-0732">Signal</keyword>
<dbReference type="FunFam" id="2.40.50.40:FF:000004">
    <property type="entry name" value="C-X-C motif chemokine"/>
    <property type="match status" value="1"/>
</dbReference>
<dbReference type="Pfam" id="PF00048">
    <property type="entry name" value="IL8"/>
    <property type="match status" value="1"/>
</dbReference>
<dbReference type="Proteomes" id="UP000189704">
    <property type="component" value="Unplaced"/>
</dbReference>
<dbReference type="GeneID" id="103271588"/>
<comment type="similarity">
    <text evidence="2 7">Belongs to the intercrine alpha (chemokine CxC) family.</text>
</comment>
<dbReference type="SMART" id="SM00199">
    <property type="entry name" value="SCY"/>
    <property type="match status" value="1"/>
</dbReference>
<evidence type="ECO:0000256" key="4">
    <source>
        <dbReference type="ARBA" id="ARBA00022525"/>
    </source>
</evidence>
<dbReference type="PROSITE" id="PS00471">
    <property type="entry name" value="SMALL_CYTOKINES_CXC"/>
    <property type="match status" value="1"/>
</dbReference>
<dbReference type="KEGG" id="csyr:103271588"/>
<keyword evidence="7" id="KW-0145">Chemotaxis</keyword>
<keyword evidence="4 7" id="KW-0964">Secreted</keyword>
<accession>A0A1U7UPL0</accession>
<dbReference type="InterPro" id="IPR039809">
    <property type="entry name" value="Chemokine_b/g/d"/>
</dbReference>
<dbReference type="CDD" id="cd00273">
    <property type="entry name" value="Chemokine_CXC"/>
    <property type="match status" value="1"/>
</dbReference>
<gene>
    <name evidence="11" type="primary">CXCL9</name>
</gene>
<organism evidence="10 11">
    <name type="scientific">Carlito syrichta</name>
    <name type="common">Philippine tarsier</name>
    <name type="synonym">Tarsius syrichta</name>
    <dbReference type="NCBI Taxonomy" id="1868482"/>
    <lineage>
        <taxon>Eukaryota</taxon>
        <taxon>Metazoa</taxon>
        <taxon>Chordata</taxon>
        <taxon>Craniata</taxon>
        <taxon>Vertebrata</taxon>
        <taxon>Euteleostomi</taxon>
        <taxon>Mammalia</taxon>
        <taxon>Eutheria</taxon>
        <taxon>Euarchontoglires</taxon>
        <taxon>Primates</taxon>
        <taxon>Haplorrhini</taxon>
        <taxon>Tarsiiformes</taxon>
        <taxon>Tarsiidae</taxon>
        <taxon>Carlito</taxon>
    </lineage>
</organism>
<dbReference type="InterPro" id="IPR033899">
    <property type="entry name" value="CXC_Chemokine_domain"/>
</dbReference>
<feature type="compositionally biased region" description="Basic residues" evidence="8">
    <location>
        <begin position="101"/>
        <end position="133"/>
    </location>
</feature>
<dbReference type="PANTHER" id="PTHR12015">
    <property type="entry name" value="SMALL INDUCIBLE CYTOKINE A"/>
    <property type="match status" value="1"/>
</dbReference>
<evidence type="ECO:0000313" key="11">
    <source>
        <dbReference type="RefSeq" id="XP_008067257.1"/>
    </source>
</evidence>
<dbReference type="SUPFAM" id="SSF54117">
    <property type="entry name" value="Interleukin 8-like chemokines"/>
    <property type="match status" value="1"/>
</dbReference>
<dbReference type="STRING" id="1868482.ENSTSYP00000032704"/>
<evidence type="ECO:0000256" key="7">
    <source>
        <dbReference type="RuleBase" id="RU361149"/>
    </source>
</evidence>
<keyword evidence="3 7" id="KW-0202">Cytokine</keyword>
<evidence type="ECO:0000256" key="3">
    <source>
        <dbReference type="ARBA" id="ARBA00022514"/>
    </source>
</evidence>
<dbReference type="Gene3D" id="2.40.50.40">
    <property type="match status" value="1"/>
</dbReference>
<name>A0A1U7UPL0_CARSF</name>
<dbReference type="GO" id="GO:0006952">
    <property type="term" value="P:defense response"/>
    <property type="evidence" value="ECO:0007669"/>
    <property type="project" value="InterPro"/>
</dbReference>
<dbReference type="RefSeq" id="XP_008067257.1">
    <property type="nucleotide sequence ID" value="XM_008069066.1"/>
</dbReference>
<dbReference type="GO" id="GO:0005615">
    <property type="term" value="C:extracellular space"/>
    <property type="evidence" value="ECO:0007669"/>
    <property type="project" value="UniProtKB-UniRule"/>
</dbReference>
<sequence>MEIHSTTMKKSGVLFLLGVIFPALNGIQGTPVMRNGRCSCINTSPGTISTRSLKDLKQFTPSPSCEKTEIIATMKNGDQICLNPDSTNVKKLMKEWEKQVSQKKKQKKGKRRQKTKKVPKAKKPQHPRQKKTT</sequence>
<dbReference type="OrthoDB" id="9948647at2759"/>
<dbReference type="CTD" id="4283"/>